<feature type="compositionally biased region" description="Basic and acidic residues" evidence="1">
    <location>
        <begin position="188"/>
        <end position="199"/>
    </location>
</feature>
<feature type="compositionally biased region" description="Polar residues" evidence="1">
    <location>
        <begin position="320"/>
        <end position="329"/>
    </location>
</feature>
<evidence type="ECO:0000313" key="2">
    <source>
        <dbReference type="EMBL" id="KAK5054346.1"/>
    </source>
</evidence>
<feature type="compositionally biased region" description="Basic and acidic residues" evidence="1">
    <location>
        <begin position="532"/>
        <end position="543"/>
    </location>
</feature>
<gene>
    <name evidence="2" type="ORF">LTR69_008961</name>
</gene>
<keyword evidence="3" id="KW-1185">Reference proteome</keyword>
<dbReference type="Gene3D" id="2.10.230.10">
    <property type="entry name" value="Heat shock protein DnaJ, cysteine-rich domain"/>
    <property type="match status" value="1"/>
</dbReference>
<dbReference type="EMBL" id="JAVRRF010000023">
    <property type="protein sequence ID" value="KAK5054346.1"/>
    <property type="molecule type" value="Genomic_DNA"/>
</dbReference>
<dbReference type="InterPro" id="IPR036410">
    <property type="entry name" value="HSP_DnaJ_Cys-rich_dom_sf"/>
</dbReference>
<dbReference type="InterPro" id="IPR001305">
    <property type="entry name" value="HSP_DnaJ_Cys-rich_dom"/>
</dbReference>
<dbReference type="CDD" id="cd10719">
    <property type="entry name" value="DnaJ_zf"/>
    <property type="match status" value="1"/>
</dbReference>
<protein>
    <recommendedName>
        <fullName evidence="4">Fungal N-terminal domain-containing protein</fullName>
    </recommendedName>
</protein>
<feature type="compositionally biased region" description="Gly residues" evidence="1">
    <location>
        <begin position="479"/>
        <end position="491"/>
    </location>
</feature>
<feature type="region of interest" description="Disordered" evidence="1">
    <location>
        <begin position="637"/>
        <end position="658"/>
    </location>
</feature>
<sequence>MAEVAAVASIVGIASFGIQLTQTLYTFGCNVSSAREETNYIARYVDLYSNVLDILTERLEDEEPILSGAAFDLIDELQYQLEELFTKIEELLPSPKTGKDDISFRQKVKWNFTKSKVALLVGELDYLRSTVHLLVTIIFTGRRIRSRRTRQAKQDIGVAADLDNELRKQGVKAQNALLAQQEAQDKLPELEKEAQRQESHGSNSAIQAYPQRPDTRADVIRANATPLDNLQQSLAQYNDPAERQRLVLQHSAHVLHHLLHQWTTVDLPSHHVPDDIGHAQAESQQQPTMGTSPLKPDNVTSTTMPLRHKHDVTQPLDNGGRTSMRSNVGPTAASKHEMPAFLGDESISNLSNRNSWSSISKGSPPVPFPDVSKNIKSQRKSVPETDSGNALESRRQSTPYSSATGERTSLRMTAHPSETGPDPKSSLSGLSGEDRYAQTGMPRGGAGGGGTRSFHFSNNGGSPGFSFVDPNDIFAGFARDGGAGGGGGDGGTRSSTFSKNGGSPGFSFVDPNDIFAGFALDGSGTIPSSATEDGKEKRSERRYGANPTSRDADLSDKRYSSRLRTQACYYGDTCLSCDGHGGRADVASKCQSCNGCGSISLPGRVIPLSCPMCNGKGVRIPEIYQCKVCKGTGYQPRRVRSEHKTGSHPDDNRRKRPA</sequence>
<dbReference type="PANTHER" id="PTHR36167:SF4">
    <property type="entry name" value="FUNGAL N-TERMINAL DOMAIN-CONTAINING PROTEIN"/>
    <property type="match status" value="1"/>
</dbReference>
<dbReference type="SUPFAM" id="SSF57938">
    <property type="entry name" value="DnaJ/Hsp40 cysteine-rich domain"/>
    <property type="match status" value="1"/>
</dbReference>
<feature type="region of interest" description="Disordered" evidence="1">
    <location>
        <begin position="479"/>
        <end position="503"/>
    </location>
</feature>
<organism evidence="2 3">
    <name type="scientific">Exophiala sideris</name>
    <dbReference type="NCBI Taxonomy" id="1016849"/>
    <lineage>
        <taxon>Eukaryota</taxon>
        <taxon>Fungi</taxon>
        <taxon>Dikarya</taxon>
        <taxon>Ascomycota</taxon>
        <taxon>Pezizomycotina</taxon>
        <taxon>Eurotiomycetes</taxon>
        <taxon>Chaetothyriomycetidae</taxon>
        <taxon>Chaetothyriales</taxon>
        <taxon>Herpotrichiellaceae</taxon>
        <taxon>Exophiala</taxon>
    </lineage>
</organism>
<evidence type="ECO:0000256" key="1">
    <source>
        <dbReference type="SAM" id="MobiDB-lite"/>
    </source>
</evidence>
<feature type="region of interest" description="Disordered" evidence="1">
    <location>
        <begin position="525"/>
        <end position="557"/>
    </location>
</feature>
<proteinExistence type="predicted"/>
<feature type="region of interest" description="Disordered" evidence="1">
    <location>
        <begin position="280"/>
        <end position="340"/>
    </location>
</feature>
<evidence type="ECO:0000313" key="3">
    <source>
        <dbReference type="Proteomes" id="UP001345691"/>
    </source>
</evidence>
<feature type="compositionally biased region" description="Basic and acidic residues" evidence="1">
    <location>
        <begin position="642"/>
        <end position="658"/>
    </location>
</feature>
<accession>A0ABR0J249</accession>
<feature type="compositionally biased region" description="Polar residues" evidence="1">
    <location>
        <begin position="384"/>
        <end position="411"/>
    </location>
</feature>
<feature type="region of interest" description="Disordered" evidence="1">
    <location>
        <begin position="354"/>
        <end position="457"/>
    </location>
</feature>
<feature type="region of interest" description="Disordered" evidence="1">
    <location>
        <begin position="188"/>
        <end position="212"/>
    </location>
</feature>
<feature type="compositionally biased region" description="Gly residues" evidence="1">
    <location>
        <begin position="442"/>
        <end position="451"/>
    </location>
</feature>
<evidence type="ECO:0008006" key="4">
    <source>
        <dbReference type="Google" id="ProtNLM"/>
    </source>
</evidence>
<name>A0ABR0J249_9EURO</name>
<feature type="compositionally biased region" description="Polar residues" evidence="1">
    <location>
        <begin position="281"/>
        <end position="291"/>
    </location>
</feature>
<dbReference type="InterPro" id="IPR039327">
    <property type="entry name" value="CON7-like"/>
</dbReference>
<reference evidence="2 3" key="1">
    <citation type="submission" date="2023-08" db="EMBL/GenBank/DDBJ databases">
        <title>Black Yeasts Isolated from many extreme environments.</title>
        <authorList>
            <person name="Coleine C."/>
            <person name="Stajich J.E."/>
            <person name="Selbmann L."/>
        </authorList>
    </citation>
    <scope>NUCLEOTIDE SEQUENCE [LARGE SCALE GENOMIC DNA]</scope>
    <source>
        <strain evidence="2 3">CCFEE 6328</strain>
    </source>
</reference>
<dbReference type="PANTHER" id="PTHR36167">
    <property type="entry name" value="C2H2 FINGER DOMAIN TRANSCRIPTION FACTOR (EUROFUNG)-RELATED"/>
    <property type="match status" value="1"/>
</dbReference>
<comment type="caution">
    <text evidence="2">The sequence shown here is derived from an EMBL/GenBank/DDBJ whole genome shotgun (WGS) entry which is preliminary data.</text>
</comment>
<dbReference type="Proteomes" id="UP001345691">
    <property type="component" value="Unassembled WGS sequence"/>
</dbReference>